<sequence>MLVSILIAAGGALGTALPAHADDASSDPAAEASTPSVTVSATSDLRSGDVVTVRGTGFVPAADGATNGTRPPLTGKFGGVYVVFGSFLDTWRPSADAPSSSRSVLPASQKWVVDAADVATIGGSARGAVAMGPDGSFEVSIVVEEGFEGALAGGNYGIYTYPGSGAKYAPFETYTPVSFEAPAPAPAPQPTVTVSKTAGLASGEVLTVRGTGFVPAADGATNGTRPPLAGRFGGVYVAFGSFLEVWQPSSGAPRTARATADVHWLLAPAEAALVADTVPMNADGSFEVEVTVDELFEGALADGRFGIYTYPGGGVTYPAFETFTPIAFGAPAPAPGEGSSDPATPVPPVTSPAPAAPTPSAPTVATPGSLSWGIKASFRDYVTSIARGAISTSGVRTAGSSFVFAQSAGGTFDRAAATGTAAYSGTVRFTGHDGVLDLVFTDPVVSVESAARGSLSVRVGGQRMTVATLNLAAAARTVSADGAITYRAVPATLTPQGVAAFNSFYPAGTALDPLSFVIGAPAPAQAAPGHVVIAQYKPSRTPAPTPPATAGISIVSGAPDLLQAGSEITIVAEGFQPGETGILVVLYSTPTVLDNNATADSSGKVTWTGVIPEGFSGEHTLTLQGSVERGLVLRLPEAIAITALATDTCAVSDAALSWGFKEAFRAYVSGTIARGEWTVADGATYETPAFGWANGAGTYDPAARKGEISFTGSVTFTGHGGVLNTTVGNPAIRFDGGDKATLLLDVSGETREGESVDSAQVEFAELDLSDVGTPEGDRIQLKDVPATLTAAGSDAFGTYEAGTELDPISLSFNVDPGCSSATDAGASPSDEKTAAPVADTGASAVDWLPWTLVALLALGLVGTGVVALRKRRAS</sequence>
<feature type="compositionally biased region" description="Low complexity" evidence="1">
    <location>
        <begin position="331"/>
        <end position="343"/>
    </location>
</feature>
<dbReference type="Gene3D" id="2.60.40.230">
    <property type="entry name" value="Neocarzinostatin-like"/>
    <property type="match status" value="2"/>
</dbReference>
<keyword evidence="2" id="KW-0812">Transmembrane</keyword>
<feature type="compositionally biased region" description="Pro residues" evidence="1">
    <location>
        <begin position="344"/>
        <end position="360"/>
    </location>
</feature>
<feature type="domain" description="Htaa" evidence="4">
    <location>
        <begin position="654"/>
        <end position="811"/>
    </location>
</feature>
<evidence type="ECO:0000256" key="3">
    <source>
        <dbReference type="SAM" id="SignalP"/>
    </source>
</evidence>
<feature type="signal peptide" evidence="3">
    <location>
        <begin position="1"/>
        <end position="21"/>
    </location>
</feature>
<evidence type="ECO:0000256" key="2">
    <source>
        <dbReference type="SAM" id="Phobius"/>
    </source>
</evidence>
<dbReference type="AlphaFoldDB" id="A0AAW6T9L2"/>
<dbReference type="InterPro" id="IPR007331">
    <property type="entry name" value="Htaa"/>
</dbReference>
<proteinExistence type="predicted"/>
<dbReference type="Pfam" id="PF04213">
    <property type="entry name" value="HtaA"/>
    <property type="match status" value="2"/>
</dbReference>
<evidence type="ECO:0000313" key="6">
    <source>
        <dbReference type="Proteomes" id="UP001321506"/>
    </source>
</evidence>
<keyword evidence="6" id="KW-1185">Reference proteome</keyword>
<reference evidence="5 6" key="1">
    <citation type="submission" date="2023-04" db="EMBL/GenBank/DDBJ databases">
        <title>Klugiella caeni sp. nov. isolated from the sludge of biochemical tank.</title>
        <authorList>
            <person name="Geng K."/>
        </authorList>
    </citation>
    <scope>NUCLEOTIDE SEQUENCE [LARGE SCALE GENOMIC DNA]</scope>
    <source>
        <strain evidence="5 6">YN-L-19</strain>
    </source>
</reference>
<protein>
    <submittedName>
        <fullName evidence="5">HtaA domain-containing protein</fullName>
    </submittedName>
</protein>
<organism evidence="5 6">
    <name type="scientific">Ruicaihuangia caeni</name>
    <dbReference type="NCBI Taxonomy" id="3042517"/>
    <lineage>
        <taxon>Bacteria</taxon>
        <taxon>Bacillati</taxon>
        <taxon>Actinomycetota</taxon>
        <taxon>Actinomycetes</taxon>
        <taxon>Micrococcales</taxon>
        <taxon>Microbacteriaceae</taxon>
        <taxon>Ruicaihuangia</taxon>
    </lineage>
</organism>
<gene>
    <name evidence="5" type="ORF">QF206_07225</name>
</gene>
<feature type="domain" description="Htaa" evidence="4">
    <location>
        <begin position="368"/>
        <end position="516"/>
    </location>
</feature>
<keyword evidence="2" id="KW-1133">Transmembrane helix</keyword>
<feature type="transmembrane region" description="Helical" evidence="2">
    <location>
        <begin position="847"/>
        <end position="868"/>
    </location>
</feature>
<comment type="caution">
    <text evidence="5">The sequence shown here is derived from an EMBL/GenBank/DDBJ whole genome shotgun (WGS) entry which is preliminary data.</text>
</comment>
<feature type="chain" id="PRO_5043319482" evidence="3">
    <location>
        <begin position="22"/>
        <end position="874"/>
    </location>
</feature>
<dbReference type="EMBL" id="JASATX010000002">
    <property type="protein sequence ID" value="MDI2098755.1"/>
    <property type="molecule type" value="Genomic_DNA"/>
</dbReference>
<keyword evidence="3" id="KW-0732">Signal</keyword>
<feature type="compositionally biased region" description="Low complexity" evidence="1">
    <location>
        <begin position="26"/>
        <end position="41"/>
    </location>
</feature>
<feature type="region of interest" description="Disordered" evidence="1">
    <location>
        <begin position="331"/>
        <end position="367"/>
    </location>
</feature>
<evidence type="ECO:0000256" key="1">
    <source>
        <dbReference type="SAM" id="MobiDB-lite"/>
    </source>
</evidence>
<accession>A0AAW6T9L2</accession>
<dbReference type="Proteomes" id="UP001321506">
    <property type="component" value="Unassembled WGS sequence"/>
</dbReference>
<dbReference type="RefSeq" id="WP_281488533.1">
    <property type="nucleotide sequence ID" value="NZ_JASATX010000002.1"/>
</dbReference>
<evidence type="ECO:0000259" key="4">
    <source>
        <dbReference type="Pfam" id="PF04213"/>
    </source>
</evidence>
<evidence type="ECO:0000313" key="5">
    <source>
        <dbReference type="EMBL" id="MDI2098755.1"/>
    </source>
</evidence>
<keyword evidence="2" id="KW-0472">Membrane</keyword>
<name>A0AAW6T9L2_9MICO</name>
<feature type="region of interest" description="Disordered" evidence="1">
    <location>
        <begin position="19"/>
        <end position="41"/>
    </location>
</feature>